<keyword evidence="10" id="KW-0969">Cilium</keyword>
<name>A0ABU3VZA7_9GAMM</name>
<dbReference type="InterPro" id="IPR025713">
    <property type="entry name" value="MotB-like_N_dom"/>
</dbReference>
<dbReference type="InterPro" id="IPR006665">
    <property type="entry name" value="OmpA-like"/>
</dbReference>
<protein>
    <submittedName>
        <fullName evidence="10">Flagellar motor protein MotB</fullName>
    </submittedName>
</protein>
<dbReference type="EMBL" id="JAWIIJ010000008">
    <property type="protein sequence ID" value="MDV2079615.1"/>
    <property type="molecule type" value="Genomic_DNA"/>
</dbReference>
<dbReference type="SUPFAM" id="SSF103088">
    <property type="entry name" value="OmpA-like"/>
    <property type="match status" value="1"/>
</dbReference>
<evidence type="ECO:0000313" key="10">
    <source>
        <dbReference type="EMBL" id="MDV2079615.1"/>
    </source>
</evidence>
<keyword evidence="6 7" id="KW-0472">Membrane</keyword>
<dbReference type="Proteomes" id="UP001269819">
    <property type="component" value="Unassembled WGS sequence"/>
</dbReference>
<evidence type="ECO:0000256" key="5">
    <source>
        <dbReference type="ARBA" id="ARBA00022989"/>
    </source>
</evidence>
<organism evidence="10 11">
    <name type="scientific">Marinobacter xestospongiae</name>
    <dbReference type="NCBI Taxonomy" id="994319"/>
    <lineage>
        <taxon>Bacteria</taxon>
        <taxon>Pseudomonadati</taxon>
        <taxon>Pseudomonadota</taxon>
        <taxon>Gammaproteobacteria</taxon>
        <taxon>Pseudomonadales</taxon>
        <taxon>Marinobacteraceae</taxon>
        <taxon>Marinobacter</taxon>
    </lineage>
</organism>
<dbReference type="Pfam" id="PF13677">
    <property type="entry name" value="MotB_plug"/>
    <property type="match status" value="1"/>
</dbReference>
<feature type="domain" description="OmpA-like" evidence="9">
    <location>
        <begin position="139"/>
        <end position="260"/>
    </location>
</feature>
<comment type="subcellular location">
    <subcellularLocation>
        <location evidence="1">Cell membrane</location>
        <topology evidence="1">Single-pass membrane protein</topology>
    </subcellularLocation>
</comment>
<keyword evidence="3" id="KW-1003">Cell membrane</keyword>
<evidence type="ECO:0000256" key="4">
    <source>
        <dbReference type="ARBA" id="ARBA00022692"/>
    </source>
</evidence>
<reference evidence="10 11" key="1">
    <citation type="submission" date="2023-10" db="EMBL/GenBank/DDBJ databases">
        <title>Characteristics and mechanism of a salt-tolerant marine origin heterotrophic nitrifying- aerobic denitrifying bacteria Marinobacter xestospongiae HN1.</title>
        <authorList>
            <person name="Qi R."/>
        </authorList>
    </citation>
    <scope>NUCLEOTIDE SEQUENCE [LARGE SCALE GENOMIC DNA]</scope>
    <source>
        <strain evidence="10 11">HN1</strain>
    </source>
</reference>
<evidence type="ECO:0000256" key="7">
    <source>
        <dbReference type="PROSITE-ProRule" id="PRU00473"/>
    </source>
</evidence>
<comment type="similarity">
    <text evidence="2">Belongs to the MotB family.</text>
</comment>
<feature type="region of interest" description="Disordered" evidence="8">
    <location>
        <begin position="230"/>
        <end position="251"/>
    </location>
</feature>
<dbReference type="PANTHER" id="PTHR30329:SF21">
    <property type="entry name" value="LIPOPROTEIN YIAD-RELATED"/>
    <property type="match status" value="1"/>
</dbReference>
<comment type="caution">
    <text evidence="10">The sequence shown here is derived from an EMBL/GenBank/DDBJ whole genome shotgun (WGS) entry which is preliminary data.</text>
</comment>
<evidence type="ECO:0000256" key="6">
    <source>
        <dbReference type="ARBA" id="ARBA00023136"/>
    </source>
</evidence>
<dbReference type="PROSITE" id="PS51123">
    <property type="entry name" value="OMPA_2"/>
    <property type="match status" value="1"/>
</dbReference>
<dbReference type="Pfam" id="PF00691">
    <property type="entry name" value="OmpA"/>
    <property type="match status" value="1"/>
</dbReference>
<evidence type="ECO:0000256" key="3">
    <source>
        <dbReference type="ARBA" id="ARBA00022475"/>
    </source>
</evidence>
<keyword evidence="10" id="KW-0282">Flagellum</keyword>
<evidence type="ECO:0000313" key="11">
    <source>
        <dbReference type="Proteomes" id="UP001269819"/>
    </source>
</evidence>
<sequence length="276" mass="29797">MLKKPATRKKAGGGSPAWMTTFADLATLLLTFFILLLSFAEMDAEKYRMMAQSMAVAFGSNNVLDDAVGGSPLTLIETDTVSLPEPSDTAIQQPELIDDRDQGEAPTTVPAGVVDLAGRLIQQLEPQVLAEDLNVSYDSQQVVIRFAEEATFRSAEAEIKPSMIPIIDKVVRVLSGCTGDVLVAGYTDDRPINSSRFRSNWDLSAARAVSVVHELVLSQEVAAERVTAAGRAETNPLAPNDSPENRAKNRRVEISIRNPTCSDSVATDDLPVEILP</sequence>
<keyword evidence="4" id="KW-0812">Transmembrane</keyword>
<evidence type="ECO:0000259" key="9">
    <source>
        <dbReference type="PROSITE" id="PS51123"/>
    </source>
</evidence>
<dbReference type="CDD" id="cd07185">
    <property type="entry name" value="OmpA_C-like"/>
    <property type="match status" value="1"/>
</dbReference>
<gene>
    <name evidence="10" type="ORF">RYS15_13050</name>
</gene>
<evidence type="ECO:0000256" key="2">
    <source>
        <dbReference type="ARBA" id="ARBA00008914"/>
    </source>
</evidence>
<dbReference type="InterPro" id="IPR050330">
    <property type="entry name" value="Bact_OuterMem_StrucFunc"/>
</dbReference>
<keyword evidence="10" id="KW-0966">Cell projection</keyword>
<dbReference type="PANTHER" id="PTHR30329">
    <property type="entry name" value="STATOR ELEMENT OF FLAGELLAR MOTOR COMPLEX"/>
    <property type="match status" value="1"/>
</dbReference>
<evidence type="ECO:0000256" key="1">
    <source>
        <dbReference type="ARBA" id="ARBA00004162"/>
    </source>
</evidence>
<accession>A0ABU3VZA7</accession>
<evidence type="ECO:0000256" key="8">
    <source>
        <dbReference type="SAM" id="MobiDB-lite"/>
    </source>
</evidence>
<keyword evidence="5" id="KW-1133">Transmembrane helix</keyword>
<proteinExistence type="inferred from homology"/>
<dbReference type="Gene3D" id="3.30.1330.60">
    <property type="entry name" value="OmpA-like domain"/>
    <property type="match status" value="1"/>
</dbReference>
<dbReference type="InterPro" id="IPR036737">
    <property type="entry name" value="OmpA-like_sf"/>
</dbReference>
<keyword evidence="11" id="KW-1185">Reference proteome</keyword>